<dbReference type="InterPro" id="IPR046335">
    <property type="entry name" value="LacI/GalR-like_sensor"/>
</dbReference>
<keyword evidence="6" id="KW-1185">Reference proteome</keyword>
<dbReference type="PRINTS" id="PR00036">
    <property type="entry name" value="HTHLACI"/>
</dbReference>
<dbReference type="InterPro" id="IPR028082">
    <property type="entry name" value="Peripla_BP_I"/>
</dbReference>
<dbReference type="AlphaFoldDB" id="D7BCE1"/>
<accession>D7BCE1</accession>
<dbReference type="SUPFAM" id="SSF47413">
    <property type="entry name" value="lambda repressor-like DNA-binding domains"/>
    <property type="match status" value="1"/>
</dbReference>
<feature type="domain" description="HTH lacI-type" evidence="4">
    <location>
        <begin position="7"/>
        <end position="61"/>
    </location>
</feature>
<dbReference type="HOGENOM" id="CLU_037628_6_2_0"/>
<sequence>MQQRRVPTISDVARLAGVSTGTVSRVLNRRPGVRPETRERVLAVVERLGYVPMAAARELSGHTNKVGVLVSPRVWKYSPYFILLFEALSDSLWNENFKLEEIPLNAAGQPMIEAEGYIVLGAHDHDPRLEQMVRQHPSTVLVGVQPGMFWVAPDDPGGAYLATEHLIKLGHREIAHLSAAGQVGRERFEGYRQALEDYRVPYRSELVFDGAFSTLPAYRAVRRAWEQGIRFSGLFAASDEMALGAIAALEDLNLRIPQDVSVVGFDDLPDLGRPLTTVRQEIPEIARTVMQLLKEAISRAPPRGVRVPVQLVVRDTTARKR</sequence>
<dbReference type="PANTHER" id="PTHR30146">
    <property type="entry name" value="LACI-RELATED TRANSCRIPTIONAL REPRESSOR"/>
    <property type="match status" value="1"/>
</dbReference>
<dbReference type="Gene3D" id="3.40.50.2300">
    <property type="match status" value="2"/>
</dbReference>
<dbReference type="Proteomes" id="UP000001916">
    <property type="component" value="Chromosome"/>
</dbReference>
<evidence type="ECO:0000256" key="1">
    <source>
        <dbReference type="ARBA" id="ARBA00023015"/>
    </source>
</evidence>
<evidence type="ECO:0000256" key="3">
    <source>
        <dbReference type="ARBA" id="ARBA00023163"/>
    </source>
</evidence>
<dbReference type="Gene3D" id="1.10.260.40">
    <property type="entry name" value="lambda repressor-like DNA-binding domains"/>
    <property type="match status" value="1"/>
</dbReference>
<reference evidence="5 6" key="1">
    <citation type="journal article" date="2010" name="Stand. Genomic Sci.">
        <title>Complete genome sequence of Meiothermus silvanus type strain (VI-R2).</title>
        <authorList>
            <person name="Sikorski J."/>
            <person name="Tindall B.J."/>
            <person name="Lowry S."/>
            <person name="Lucas S."/>
            <person name="Nolan M."/>
            <person name="Copeland A."/>
            <person name="Glavina Del Rio T."/>
            <person name="Tice H."/>
            <person name="Cheng J.F."/>
            <person name="Han C."/>
            <person name="Pitluck S."/>
            <person name="Liolios K."/>
            <person name="Ivanova N."/>
            <person name="Mavromatis K."/>
            <person name="Mikhailova N."/>
            <person name="Pati A."/>
            <person name="Goodwin L."/>
            <person name="Chen A."/>
            <person name="Palaniappan K."/>
            <person name="Land M."/>
            <person name="Hauser L."/>
            <person name="Chang Y.J."/>
            <person name="Jeffries C.D."/>
            <person name="Rohde M."/>
            <person name="Goker M."/>
            <person name="Woyke T."/>
            <person name="Bristow J."/>
            <person name="Eisen J.A."/>
            <person name="Markowitz V."/>
            <person name="Hugenholtz P."/>
            <person name="Kyrpides N.C."/>
            <person name="Klenk H.P."/>
            <person name="Lapidus A."/>
        </authorList>
    </citation>
    <scope>NUCLEOTIDE SEQUENCE [LARGE SCALE GENOMIC DNA]</scope>
    <source>
        <strain evidence="6">ATCC 700542 / DSM 9946 / VI-R2</strain>
    </source>
</reference>
<dbReference type="PANTHER" id="PTHR30146:SF109">
    <property type="entry name" value="HTH-TYPE TRANSCRIPTIONAL REGULATOR GALS"/>
    <property type="match status" value="1"/>
</dbReference>
<keyword evidence="2" id="KW-0238">DNA-binding</keyword>
<gene>
    <name evidence="5" type="ordered locus">Mesil_2793</name>
</gene>
<dbReference type="Pfam" id="PF00356">
    <property type="entry name" value="LacI"/>
    <property type="match status" value="1"/>
</dbReference>
<dbReference type="SMART" id="SM00354">
    <property type="entry name" value="HTH_LACI"/>
    <property type="match status" value="1"/>
</dbReference>
<dbReference type="InterPro" id="IPR000843">
    <property type="entry name" value="HTH_LacI"/>
</dbReference>
<dbReference type="GO" id="GO:0003700">
    <property type="term" value="F:DNA-binding transcription factor activity"/>
    <property type="evidence" value="ECO:0007669"/>
    <property type="project" value="TreeGrafter"/>
</dbReference>
<dbReference type="STRING" id="526227.Mesil_2793"/>
<proteinExistence type="predicted"/>
<keyword evidence="3" id="KW-0804">Transcription</keyword>
<dbReference type="SUPFAM" id="SSF53822">
    <property type="entry name" value="Periplasmic binding protein-like I"/>
    <property type="match status" value="1"/>
</dbReference>
<evidence type="ECO:0000313" key="6">
    <source>
        <dbReference type="Proteomes" id="UP000001916"/>
    </source>
</evidence>
<evidence type="ECO:0000256" key="2">
    <source>
        <dbReference type="ARBA" id="ARBA00023125"/>
    </source>
</evidence>
<dbReference type="Pfam" id="PF13377">
    <property type="entry name" value="Peripla_BP_3"/>
    <property type="match status" value="1"/>
</dbReference>
<dbReference type="OrthoDB" id="308642at2"/>
<keyword evidence="1" id="KW-0805">Transcription regulation</keyword>
<dbReference type="PROSITE" id="PS00356">
    <property type="entry name" value="HTH_LACI_1"/>
    <property type="match status" value="1"/>
</dbReference>
<dbReference type="KEGG" id="msv:Mesil_2793"/>
<protein>
    <submittedName>
        <fullName evidence="5">Transcriptional regulator, LacI family</fullName>
    </submittedName>
</protein>
<evidence type="ECO:0000313" key="5">
    <source>
        <dbReference type="EMBL" id="ADH64638.1"/>
    </source>
</evidence>
<dbReference type="eggNOG" id="COG1609">
    <property type="taxonomic scope" value="Bacteria"/>
</dbReference>
<dbReference type="CDD" id="cd06267">
    <property type="entry name" value="PBP1_LacI_sugar_binding-like"/>
    <property type="match status" value="1"/>
</dbReference>
<dbReference type="CDD" id="cd01392">
    <property type="entry name" value="HTH_LacI"/>
    <property type="match status" value="1"/>
</dbReference>
<organism evidence="5 6">
    <name type="scientific">Allomeiothermus silvanus (strain ATCC 700542 / DSM 9946 / NBRC 106475 / NCIMB 13440 / VI-R2)</name>
    <name type="common">Thermus silvanus</name>
    <dbReference type="NCBI Taxonomy" id="526227"/>
    <lineage>
        <taxon>Bacteria</taxon>
        <taxon>Thermotogati</taxon>
        <taxon>Deinococcota</taxon>
        <taxon>Deinococci</taxon>
        <taxon>Thermales</taxon>
        <taxon>Thermaceae</taxon>
        <taxon>Allomeiothermus</taxon>
    </lineage>
</organism>
<dbReference type="EMBL" id="CP002042">
    <property type="protein sequence ID" value="ADH64638.1"/>
    <property type="molecule type" value="Genomic_DNA"/>
</dbReference>
<dbReference type="GO" id="GO:0000976">
    <property type="term" value="F:transcription cis-regulatory region binding"/>
    <property type="evidence" value="ECO:0007669"/>
    <property type="project" value="TreeGrafter"/>
</dbReference>
<dbReference type="PROSITE" id="PS50932">
    <property type="entry name" value="HTH_LACI_2"/>
    <property type="match status" value="1"/>
</dbReference>
<dbReference type="RefSeq" id="WP_013159173.1">
    <property type="nucleotide sequence ID" value="NC_014212.1"/>
</dbReference>
<evidence type="ECO:0000259" key="4">
    <source>
        <dbReference type="PROSITE" id="PS50932"/>
    </source>
</evidence>
<dbReference type="InterPro" id="IPR010982">
    <property type="entry name" value="Lambda_DNA-bd_dom_sf"/>
</dbReference>
<name>D7BCE1_ALLS1</name>